<evidence type="ECO:0000313" key="1">
    <source>
        <dbReference type="EMBL" id="CBY93291.1"/>
    </source>
</evidence>
<organism evidence="1 2">
    <name type="scientific">Mycoplasma haemofelis (strain Langford 1)</name>
    <name type="common">Haemobartonella felis</name>
    <dbReference type="NCBI Taxonomy" id="941640"/>
    <lineage>
        <taxon>Bacteria</taxon>
        <taxon>Bacillati</taxon>
        <taxon>Mycoplasmatota</taxon>
        <taxon>Mollicutes</taxon>
        <taxon>Mycoplasmataceae</taxon>
        <taxon>Mycoplasma</taxon>
    </lineage>
</organism>
<name>E8ZJH0_MYCHL</name>
<sequence length="217" mass="24435">MASSFLAKTALATGAAGGVAGGAYLASPHIFPEKEKIEARLTKDKWEVLSFDGKDDKWKEIYNQYKTKELTDPSRFDKEIAKDEEETTGLPKLKKNCREALTQEFKESLYRTVTKWCVVPIGVADRLIALGENYKKINVEPTDANTDDAEWKSKETDFKANLEFNNTYLGVTLPSSKGTQGENIKLLKEGCKKHMDKKNYESDFEGSMGKVKKWCGK</sequence>
<evidence type="ECO:0000313" key="2">
    <source>
        <dbReference type="Proteomes" id="UP000008637"/>
    </source>
</evidence>
<keyword evidence="2" id="KW-1185">Reference proteome</keyword>
<dbReference type="Proteomes" id="UP000008637">
    <property type="component" value="Chromosome"/>
</dbReference>
<dbReference type="EMBL" id="FR773153">
    <property type="protein sequence ID" value="CBY93291.1"/>
    <property type="molecule type" value="Genomic_DNA"/>
</dbReference>
<accession>E8ZJH0</accession>
<dbReference type="AlphaFoldDB" id="E8ZJH0"/>
<gene>
    <name evidence="1" type="ORF">HF1_12830</name>
</gene>
<dbReference type="HOGENOM" id="CLU_098620_3_0_14"/>
<proteinExistence type="predicted"/>
<dbReference type="KEGG" id="mha:HF1_12830"/>
<reference evidence="1 2" key="1">
    <citation type="journal article" date="2011" name="J. Bacteriol.">
        <title>Complete genome sequence of Mycoplasma haemofelis, a hemotropic mycoplasma.</title>
        <authorList>
            <person name="Barker E.N."/>
            <person name="Helps C.R."/>
            <person name="Peters I.R."/>
            <person name="Darby A.C."/>
            <person name="Radford A.D."/>
            <person name="Tasker S."/>
        </authorList>
    </citation>
    <scope>NUCLEOTIDE SEQUENCE [LARGE SCALE GENOMIC DNA]</scope>
    <source>
        <strain evidence="1 2">Langford 1</strain>
    </source>
</reference>
<protein>
    <submittedName>
        <fullName evidence="1">Uncharacterized protein</fullName>
    </submittedName>
</protein>
<dbReference type="OrthoDB" id="9827941at2"/>